<evidence type="ECO:0000256" key="5">
    <source>
        <dbReference type="ARBA" id="ARBA00022519"/>
    </source>
</evidence>
<evidence type="ECO:0000256" key="4">
    <source>
        <dbReference type="ARBA" id="ARBA00022475"/>
    </source>
</evidence>
<feature type="signal peptide" evidence="10">
    <location>
        <begin position="1"/>
        <end position="23"/>
    </location>
</feature>
<evidence type="ECO:0000256" key="10">
    <source>
        <dbReference type="SAM" id="SignalP"/>
    </source>
</evidence>
<keyword evidence="13" id="KW-1185">Reference proteome</keyword>
<keyword evidence="4" id="KW-1003">Cell membrane</keyword>
<dbReference type="PROSITE" id="PS52015">
    <property type="entry name" value="TONB_CTD"/>
    <property type="match status" value="1"/>
</dbReference>
<comment type="similarity">
    <text evidence="2">Belongs to the TonB family.</text>
</comment>
<dbReference type="InterPro" id="IPR037682">
    <property type="entry name" value="TonB_C"/>
</dbReference>
<sequence>MPMIRRTTLVALVMLGLSSLALAASEDPKDWPAAYANLPKGTVIVKALIGTDGGVREVSLARSSGRPDLDDKALDVIRQRHFKPPMKNGAPASGYAYIPVAFSPMPPPPDAAHDASK</sequence>
<dbReference type="NCBIfam" id="TIGR01352">
    <property type="entry name" value="tonB_Cterm"/>
    <property type="match status" value="1"/>
</dbReference>
<evidence type="ECO:0000313" key="12">
    <source>
        <dbReference type="EMBL" id="MDF4026874.1"/>
    </source>
</evidence>
<evidence type="ECO:0000259" key="11">
    <source>
        <dbReference type="PROSITE" id="PS52015"/>
    </source>
</evidence>
<dbReference type="Proteomes" id="UP001528850">
    <property type="component" value="Unassembled WGS sequence"/>
</dbReference>
<evidence type="ECO:0000256" key="3">
    <source>
        <dbReference type="ARBA" id="ARBA00022448"/>
    </source>
</evidence>
<keyword evidence="6" id="KW-0812">Transmembrane</keyword>
<gene>
    <name evidence="12" type="ORF">P3W24_18010</name>
</gene>
<dbReference type="InterPro" id="IPR051045">
    <property type="entry name" value="TonB-dependent_transducer"/>
</dbReference>
<accession>A0ABT6BFM6</accession>
<dbReference type="InterPro" id="IPR006260">
    <property type="entry name" value="TonB/TolA_C"/>
</dbReference>
<protein>
    <submittedName>
        <fullName evidence="12">Energy transducer TonB</fullName>
    </submittedName>
</protein>
<evidence type="ECO:0000256" key="7">
    <source>
        <dbReference type="ARBA" id="ARBA00022927"/>
    </source>
</evidence>
<evidence type="ECO:0000256" key="8">
    <source>
        <dbReference type="ARBA" id="ARBA00022989"/>
    </source>
</evidence>
<dbReference type="RefSeq" id="WP_320552473.1">
    <property type="nucleotide sequence ID" value="NZ_JAQLOK010000009.1"/>
</dbReference>
<dbReference type="PANTHER" id="PTHR33446:SF2">
    <property type="entry name" value="PROTEIN TONB"/>
    <property type="match status" value="1"/>
</dbReference>
<keyword evidence="3" id="KW-0813">Transport</keyword>
<dbReference type="Pfam" id="PF03544">
    <property type="entry name" value="TonB_C"/>
    <property type="match status" value="1"/>
</dbReference>
<dbReference type="SUPFAM" id="SSF74653">
    <property type="entry name" value="TolA/TonB C-terminal domain"/>
    <property type="match status" value="1"/>
</dbReference>
<evidence type="ECO:0000256" key="9">
    <source>
        <dbReference type="ARBA" id="ARBA00023136"/>
    </source>
</evidence>
<feature type="chain" id="PRO_5047137805" evidence="10">
    <location>
        <begin position="24"/>
        <end position="117"/>
    </location>
</feature>
<feature type="domain" description="TonB C-terminal" evidence="11">
    <location>
        <begin position="15"/>
        <end position="111"/>
    </location>
</feature>
<organism evidence="12 13">
    <name type="scientific">Luteibacter sahnii</name>
    <dbReference type="NCBI Taxonomy" id="3021977"/>
    <lineage>
        <taxon>Bacteria</taxon>
        <taxon>Pseudomonadati</taxon>
        <taxon>Pseudomonadota</taxon>
        <taxon>Gammaproteobacteria</taxon>
        <taxon>Lysobacterales</taxon>
        <taxon>Rhodanobacteraceae</taxon>
        <taxon>Luteibacter</taxon>
    </lineage>
</organism>
<evidence type="ECO:0000256" key="1">
    <source>
        <dbReference type="ARBA" id="ARBA00004383"/>
    </source>
</evidence>
<comment type="caution">
    <text evidence="12">The sequence shown here is derived from an EMBL/GenBank/DDBJ whole genome shotgun (WGS) entry which is preliminary data.</text>
</comment>
<proteinExistence type="inferred from homology"/>
<keyword evidence="10" id="KW-0732">Signal</keyword>
<reference evidence="12 13" key="1">
    <citation type="journal article" date="2024" name="Curr. Microbiol.">
        <title>Luteibacter sahnii sp. nov., A Novel Yellow-Colored Xanthomonadin Pigment Producing Probiotic Bacterium from Healthy Rice Seed Microbiome.</title>
        <authorList>
            <person name="Jaiswal G."/>
            <person name="Rana R."/>
            <person name="Nayak P.K."/>
            <person name="Chouhan R."/>
            <person name="Gandhi S.G."/>
            <person name="Patel H.K."/>
            <person name="Patil P.B."/>
        </authorList>
    </citation>
    <scope>NUCLEOTIDE SEQUENCE [LARGE SCALE GENOMIC DNA]</scope>
    <source>
        <strain evidence="12 13">PPL201</strain>
    </source>
</reference>
<dbReference type="PANTHER" id="PTHR33446">
    <property type="entry name" value="PROTEIN TONB-RELATED"/>
    <property type="match status" value="1"/>
</dbReference>
<name>A0ABT6BFM6_9GAMM</name>
<comment type="subcellular location">
    <subcellularLocation>
        <location evidence="1">Cell inner membrane</location>
        <topology evidence="1">Single-pass membrane protein</topology>
        <orientation evidence="1">Periplasmic side</orientation>
    </subcellularLocation>
</comment>
<keyword evidence="7" id="KW-0653">Protein transport</keyword>
<keyword evidence="5" id="KW-0997">Cell inner membrane</keyword>
<dbReference type="Gene3D" id="3.30.1150.10">
    <property type="match status" value="1"/>
</dbReference>
<keyword evidence="8" id="KW-1133">Transmembrane helix</keyword>
<keyword evidence="9" id="KW-0472">Membrane</keyword>
<dbReference type="EMBL" id="JARJJS010000008">
    <property type="protein sequence ID" value="MDF4026874.1"/>
    <property type="molecule type" value="Genomic_DNA"/>
</dbReference>
<evidence type="ECO:0000256" key="6">
    <source>
        <dbReference type="ARBA" id="ARBA00022692"/>
    </source>
</evidence>
<evidence type="ECO:0000313" key="13">
    <source>
        <dbReference type="Proteomes" id="UP001528850"/>
    </source>
</evidence>
<evidence type="ECO:0000256" key="2">
    <source>
        <dbReference type="ARBA" id="ARBA00006555"/>
    </source>
</evidence>